<dbReference type="PIRSF" id="PIRSF001435">
    <property type="entry name" value="Nth"/>
    <property type="match status" value="1"/>
</dbReference>
<dbReference type="GO" id="GO:0019104">
    <property type="term" value="F:DNA N-glycosylase activity"/>
    <property type="evidence" value="ECO:0007669"/>
    <property type="project" value="UniProtKB-UniRule"/>
</dbReference>
<comment type="similarity">
    <text evidence="1 12">Belongs to the Nth/MutY family.</text>
</comment>
<gene>
    <name evidence="12" type="primary">nth</name>
    <name evidence="14" type="ORF">B9R14_15275</name>
</gene>
<dbReference type="GO" id="GO:0140078">
    <property type="term" value="F:class I DNA-(apurinic or apyrimidinic site) endonuclease activity"/>
    <property type="evidence" value="ECO:0007669"/>
    <property type="project" value="UniProtKB-EC"/>
</dbReference>
<protein>
    <recommendedName>
        <fullName evidence="12">Endonuclease III</fullName>
        <ecNumber evidence="12">4.2.99.18</ecNumber>
    </recommendedName>
    <alternativeName>
        <fullName evidence="12">DNA-(apurinic or apyrimidinic site) lyase</fullName>
    </alternativeName>
</protein>
<dbReference type="CDD" id="cd00056">
    <property type="entry name" value="ENDO3c"/>
    <property type="match status" value="1"/>
</dbReference>
<feature type="binding site" evidence="12">
    <location>
        <position position="196"/>
    </location>
    <ligand>
        <name>[4Fe-4S] cluster</name>
        <dbReference type="ChEBI" id="CHEBI:49883"/>
    </ligand>
</feature>
<comment type="caution">
    <text evidence="14">The sequence shown here is derived from an EMBL/GenBank/DDBJ whole genome shotgun (WGS) entry which is preliminary data.</text>
</comment>
<evidence type="ECO:0000313" key="14">
    <source>
        <dbReference type="EMBL" id="PQQ67989.1"/>
    </source>
</evidence>
<dbReference type="Proteomes" id="UP000239720">
    <property type="component" value="Unassembled WGS sequence"/>
</dbReference>
<dbReference type="FunFam" id="1.10.340.30:FF:000001">
    <property type="entry name" value="Endonuclease III"/>
    <property type="match status" value="1"/>
</dbReference>
<sequence>MVEKKERVKKIMQIFDNDYEDAKCTLDYKNPLQLLISTQLAAQCTDERVNIVTEKLYKKYKNAHDFANADLKELENDIRSTGFFRNKAKNIKETCRILIEKHNGEVPDNLEDLLKLPGVGRKTANVVLGNAFAIPGIVVDTHAKRLSNRIGLSCNTDPEKIEFDLMKIVPKESWTKFSHQLVFHGRSVCKARKPDCKNCNILEYCNFGQSQKENIQ</sequence>
<keyword evidence="8 12" id="KW-0238">DNA-binding</keyword>
<dbReference type="SUPFAM" id="SSF48150">
    <property type="entry name" value="DNA-glycosylase"/>
    <property type="match status" value="1"/>
</dbReference>
<dbReference type="AlphaFoldDB" id="A0A2S8RDX4"/>
<dbReference type="InterPro" id="IPR000445">
    <property type="entry name" value="HhH_motif"/>
</dbReference>
<evidence type="ECO:0000256" key="2">
    <source>
        <dbReference type="ARBA" id="ARBA00022485"/>
    </source>
</evidence>
<evidence type="ECO:0000256" key="10">
    <source>
        <dbReference type="ARBA" id="ARBA00023239"/>
    </source>
</evidence>
<comment type="cofactor">
    <cofactor evidence="12">
        <name>[4Fe-4S] cluster</name>
        <dbReference type="ChEBI" id="CHEBI:49883"/>
    </cofactor>
    <text evidence="12">Binds 1 [4Fe-4S] cluster.</text>
</comment>
<dbReference type="GO" id="GO:0006285">
    <property type="term" value="P:base-excision repair, AP site formation"/>
    <property type="evidence" value="ECO:0007669"/>
    <property type="project" value="TreeGrafter"/>
</dbReference>
<evidence type="ECO:0000259" key="13">
    <source>
        <dbReference type="SMART" id="SM00478"/>
    </source>
</evidence>
<dbReference type="EMBL" id="NEMB01000003">
    <property type="protein sequence ID" value="PQQ67989.1"/>
    <property type="molecule type" value="Genomic_DNA"/>
</dbReference>
<dbReference type="RefSeq" id="WP_101302263.1">
    <property type="nucleotide sequence ID" value="NZ_DAONOL010000041.1"/>
</dbReference>
<dbReference type="PANTHER" id="PTHR10359:SF18">
    <property type="entry name" value="ENDONUCLEASE III"/>
    <property type="match status" value="1"/>
</dbReference>
<dbReference type="Pfam" id="PF00633">
    <property type="entry name" value="HHH"/>
    <property type="match status" value="1"/>
</dbReference>
<evidence type="ECO:0000256" key="1">
    <source>
        <dbReference type="ARBA" id="ARBA00008343"/>
    </source>
</evidence>
<comment type="catalytic activity">
    <reaction evidence="12">
        <text>2'-deoxyribonucleotide-(2'-deoxyribose 5'-phosphate)-2'-deoxyribonucleotide-DNA = a 3'-end 2'-deoxyribonucleotide-(2,3-dehydro-2,3-deoxyribose 5'-phosphate)-DNA + a 5'-end 5'-phospho-2'-deoxyribonucleoside-DNA + H(+)</text>
        <dbReference type="Rhea" id="RHEA:66592"/>
        <dbReference type="Rhea" id="RHEA-COMP:13180"/>
        <dbReference type="Rhea" id="RHEA-COMP:16897"/>
        <dbReference type="Rhea" id="RHEA-COMP:17067"/>
        <dbReference type="ChEBI" id="CHEBI:15378"/>
        <dbReference type="ChEBI" id="CHEBI:136412"/>
        <dbReference type="ChEBI" id="CHEBI:157695"/>
        <dbReference type="ChEBI" id="CHEBI:167181"/>
        <dbReference type="EC" id="4.2.99.18"/>
    </reaction>
</comment>
<proteinExistence type="inferred from homology"/>
<dbReference type="GO" id="GO:0051539">
    <property type="term" value="F:4 iron, 4 sulfur cluster binding"/>
    <property type="evidence" value="ECO:0007669"/>
    <property type="project" value="UniProtKB-UniRule"/>
</dbReference>
<dbReference type="NCBIfam" id="TIGR01083">
    <property type="entry name" value="nth"/>
    <property type="match status" value="1"/>
</dbReference>
<feature type="binding site" evidence="12">
    <location>
        <position position="205"/>
    </location>
    <ligand>
        <name>[4Fe-4S] cluster</name>
        <dbReference type="ChEBI" id="CHEBI:49883"/>
    </ligand>
</feature>
<evidence type="ECO:0000256" key="7">
    <source>
        <dbReference type="ARBA" id="ARBA00023014"/>
    </source>
</evidence>
<dbReference type="InterPro" id="IPR005759">
    <property type="entry name" value="Nth"/>
</dbReference>
<keyword evidence="4 12" id="KW-0227">DNA damage</keyword>
<keyword evidence="2 12" id="KW-0004">4Fe-4S</keyword>
<organism evidence="14 15">
    <name type="scientific">Acetivibrio saccincola</name>
    <dbReference type="NCBI Taxonomy" id="1677857"/>
    <lineage>
        <taxon>Bacteria</taxon>
        <taxon>Bacillati</taxon>
        <taxon>Bacillota</taxon>
        <taxon>Clostridia</taxon>
        <taxon>Eubacteriales</taxon>
        <taxon>Oscillospiraceae</taxon>
        <taxon>Acetivibrio</taxon>
    </lineage>
</organism>
<evidence type="ECO:0000256" key="4">
    <source>
        <dbReference type="ARBA" id="ARBA00022763"/>
    </source>
</evidence>
<evidence type="ECO:0000256" key="3">
    <source>
        <dbReference type="ARBA" id="ARBA00022723"/>
    </source>
</evidence>
<keyword evidence="14" id="KW-0255">Endonuclease</keyword>
<keyword evidence="9 12" id="KW-0234">DNA repair</keyword>
<name>A0A2S8RDX4_9FIRM</name>
<dbReference type="Pfam" id="PF00730">
    <property type="entry name" value="HhH-GPD"/>
    <property type="match status" value="1"/>
</dbReference>
<accession>A0A2S8RDX4</accession>
<keyword evidence="14" id="KW-0540">Nuclease</keyword>
<dbReference type="InterPro" id="IPR003265">
    <property type="entry name" value="HhH-GPD_domain"/>
</dbReference>
<reference evidence="14 15" key="1">
    <citation type="journal article" date="2018" name="Syst. Appl. Microbiol.">
        <title>Characterization and high-quality draft genome sequence of Herbivorax saccincola A7, an anaerobic, alkaliphilic, thermophilic, cellulolytic, and xylanolytic bacterium.</title>
        <authorList>
            <person name="Aikawa S."/>
            <person name="Baramee S."/>
            <person name="Sermsathanaswadi J."/>
            <person name="Thianheng P."/>
            <person name="Tachaapaikoon C."/>
            <person name="Shikata A."/>
            <person name="Waeonukul R."/>
            <person name="Pason P."/>
            <person name="Ratanakhanokchai K."/>
            <person name="Kosugi A."/>
        </authorList>
    </citation>
    <scope>NUCLEOTIDE SEQUENCE [LARGE SCALE GENOMIC DNA]</scope>
    <source>
        <strain evidence="14 15">A7</strain>
    </source>
</reference>
<evidence type="ECO:0000256" key="6">
    <source>
        <dbReference type="ARBA" id="ARBA00023004"/>
    </source>
</evidence>
<feature type="domain" description="HhH-GPD" evidence="13">
    <location>
        <begin position="40"/>
        <end position="187"/>
    </location>
</feature>
<keyword evidence="10 12" id="KW-0456">Lyase</keyword>
<evidence type="ECO:0000313" key="15">
    <source>
        <dbReference type="Proteomes" id="UP000239720"/>
    </source>
</evidence>
<evidence type="ECO:0000256" key="5">
    <source>
        <dbReference type="ARBA" id="ARBA00022801"/>
    </source>
</evidence>
<dbReference type="Gene3D" id="1.10.1670.10">
    <property type="entry name" value="Helix-hairpin-Helix base-excision DNA repair enzymes (C-terminal)"/>
    <property type="match status" value="1"/>
</dbReference>
<dbReference type="PROSITE" id="PS01155">
    <property type="entry name" value="ENDONUCLEASE_III_2"/>
    <property type="match status" value="1"/>
</dbReference>
<keyword evidence="3 12" id="KW-0479">Metal-binding</keyword>
<keyword evidence="7 12" id="KW-0411">Iron-sulfur</keyword>
<dbReference type="InterPro" id="IPR011257">
    <property type="entry name" value="DNA_glycosylase"/>
</dbReference>
<dbReference type="GO" id="GO:0046872">
    <property type="term" value="F:metal ion binding"/>
    <property type="evidence" value="ECO:0007669"/>
    <property type="project" value="UniProtKB-KW"/>
</dbReference>
<evidence type="ECO:0000256" key="11">
    <source>
        <dbReference type="ARBA" id="ARBA00023295"/>
    </source>
</evidence>
<evidence type="ECO:0000256" key="9">
    <source>
        <dbReference type="ARBA" id="ARBA00023204"/>
    </source>
</evidence>
<feature type="binding site" evidence="12">
    <location>
        <position position="189"/>
    </location>
    <ligand>
        <name>[4Fe-4S] cluster</name>
        <dbReference type="ChEBI" id="CHEBI:49883"/>
    </ligand>
</feature>
<dbReference type="OrthoDB" id="9800977at2"/>
<evidence type="ECO:0000256" key="8">
    <source>
        <dbReference type="ARBA" id="ARBA00023125"/>
    </source>
</evidence>
<feature type="binding site" evidence="12">
    <location>
        <position position="199"/>
    </location>
    <ligand>
        <name>[4Fe-4S] cluster</name>
        <dbReference type="ChEBI" id="CHEBI:49883"/>
    </ligand>
</feature>
<dbReference type="SMART" id="SM00478">
    <property type="entry name" value="ENDO3c"/>
    <property type="match status" value="1"/>
</dbReference>
<dbReference type="HAMAP" id="MF_00942">
    <property type="entry name" value="Nth"/>
    <property type="match status" value="1"/>
</dbReference>
<dbReference type="Gene3D" id="1.10.340.30">
    <property type="entry name" value="Hypothetical protein, domain 2"/>
    <property type="match status" value="1"/>
</dbReference>
<dbReference type="GO" id="GO:0003677">
    <property type="term" value="F:DNA binding"/>
    <property type="evidence" value="ECO:0007669"/>
    <property type="project" value="UniProtKB-UniRule"/>
</dbReference>
<dbReference type="FunFam" id="1.10.1670.10:FF:000001">
    <property type="entry name" value="Endonuclease III"/>
    <property type="match status" value="1"/>
</dbReference>
<keyword evidence="6 12" id="KW-0408">Iron</keyword>
<keyword evidence="11 12" id="KW-0326">Glycosidase</keyword>
<dbReference type="PANTHER" id="PTHR10359">
    <property type="entry name" value="A/G-SPECIFIC ADENINE GLYCOSYLASE/ENDONUCLEASE III"/>
    <property type="match status" value="1"/>
</dbReference>
<comment type="function">
    <text evidence="12">DNA repair enzyme that has both DNA N-glycosylase activity and AP-lyase activity. The DNA N-glycosylase activity releases various damaged pyrimidines from DNA by cleaving the N-glycosidic bond, leaving an AP (apurinic/apyrimidinic) site. The AP-lyase activity cleaves the phosphodiester bond 3' to the AP site by a beta-elimination, leaving a 3'-terminal unsaturated sugar and a product with a terminal 5'-phosphate.</text>
</comment>
<dbReference type="InterPro" id="IPR004036">
    <property type="entry name" value="Endonuclease-III-like_CS2"/>
</dbReference>
<evidence type="ECO:0000256" key="12">
    <source>
        <dbReference type="HAMAP-Rule" id="MF_00942"/>
    </source>
</evidence>
<dbReference type="EC" id="4.2.99.18" evidence="12"/>
<dbReference type="InterPro" id="IPR023170">
    <property type="entry name" value="HhH_base_excis_C"/>
</dbReference>
<keyword evidence="5 12" id="KW-0378">Hydrolase</keyword>